<proteinExistence type="predicted"/>
<feature type="compositionally biased region" description="Basic residues" evidence="1">
    <location>
        <begin position="105"/>
        <end position="116"/>
    </location>
</feature>
<evidence type="ECO:0000256" key="1">
    <source>
        <dbReference type="SAM" id="MobiDB-lite"/>
    </source>
</evidence>
<protein>
    <submittedName>
        <fullName evidence="2">Adenylyl cyclase-associated protein</fullName>
    </submittedName>
</protein>
<reference evidence="2" key="1">
    <citation type="submission" date="2015-12" db="EMBL/GenBank/DDBJ databases">
        <title>Update maize B73 reference genome by single molecule sequencing technologies.</title>
        <authorList>
            <consortium name="Maize Genome Sequencing Project"/>
            <person name="Ware D."/>
        </authorList>
    </citation>
    <scope>NUCLEOTIDE SEQUENCE</scope>
    <source>
        <tissue evidence="2">Seedling</tissue>
    </source>
</reference>
<name>A0A1D6GIR1_MAIZE</name>
<dbReference type="EMBL" id="CM000781">
    <property type="protein sequence ID" value="AQK63308.1"/>
    <property type="molecule type" value="Genomic_DNA"/>
</dbReference>
<feature type="non-terminal residue" evidence="2">
    <location>
        <position position="1"/>
    </location>
</feature>
<gene>
    <name evidence="2" type="ORF">ZEAMMB73_Zm00001d013389</name>
</gene>
<evidence type="ECO:0000313" key="2">
    <source>
        <dbReference type="EMBL" id="AQK63308.1"/>
    </source>
</evidence>
<dbReference type="AlphaFoldDB" id="A0A1D6GIR1"/>
<organism evidence="2">
    <name type="scientific">Zea mays</name>
    <name type="common">Maize</name>
    <dbReference type="NCBI Taxonomy" id="4577"/>
    <lineage>
        <taxon>Eukaryota</taxon>
        <taxon>Viridiplantae</taxon>
        <taxon>Streptophyta</taxon>
        <taxon>Embryophyta</taxon>
        <taxon>Tracheophyta</taxon>
        <taxon>Spermatophyta</taxon>
        <taxon>Magnoliopsida</taxon>
        <taxon>Liliopsida</taxon>
        <taxon>Poales</taxon>
        <taxon>Poaceae</taxon>
        <taxon>PACMAD clade</taxon>
        <taxon>Panicoideae</taxon>
        <taxon>Andropogonodae</taxon>
        <taxon>Andropogoneae</taxon>
        <taxon>Tripsacinae</taxon>
        <taxon>Zea</taxon>
    </lineage>
</organism>
<feature type="region of interest" description="Disordered" evidence="1">
    <location>
        <begin position="1"/>
        <end position="135"/>
    </location>
</feature>
<sequence>EPDSAAKAPGEASSTARAGHSSLHLRSLLTAAPPWGARPPAPAARSRSTRPRSAKPGELAETQSGKGEAGEATEQWGGGVAREPTVATSRPPANHDGAGREQPRKWARRPSHRSRGRGQDPRGVALPLDAKRHTI</sequence>
<accession>A0A1D6GIR1</accession>